<feature type="binding site" evidence="7">
    <location>
        <position position="51"/>
    </location>
    <ligand>
        <name>Fe cation</name>
        <dbReference type="ChEBI" id="CHEBI:24875"/>
        <label>1</label>
    </ligand>
</feature>
<evidence type="ECO:0000256" key="7">
    <source>
        <dbReference type="PIRSR" id="PIRSR002560-1"/>
    </source>
</evidence>
<dbReference type="RefSeq" id="WP_080886623.1">
    <property type="nucleotide sequence ID" value="NZ_LT828648.1"/>
</dbReference>
<organism evidence="9 10">
    <name type="scientific">Nitrospira japonica</name>
    <dbReference type="NCBI Taxonomy" id="1325564"/>
    <lineage>
        <taxon>Bacteria</taxon>
        <taxon>Pseudomonadati</taxon>
        <taxon>Nitrospirota</taxon>
        <taxon>Nitrospiria</taxon>
        <taxon>Nitrospirales</taxon>
        <taxon>Nitrospiraceae</taxon>
        <taxon>Nitrospira</taxon>
    </lineage>
</organism>
<dbReference type="Pfam" id="PF00210">
    <property type="entry name" value="Ferritin"/>
    <property type="match status" value="1"/>
</dbReference>
<keyword evidence="4 6" id="KW-0479">Metal-binding</keyword>
<dbReference type="SUPFAM" id="SSF47240">
    <property type="entry name" value="Ferritin-like"/>
    <property type="match status" value="1"/>
</dbReference>
<name>A0A1W1I5B3_9BACT</name>
<feature type="binding site" evidence="7">
    <location>
        <position position="46"/>
    </location>
    <ligand>
        <name>Fe cation</name>
        <dbReference type="ChEBI" id="CHEBI:24875"/>
        <label>3</label>
    </ligand>
</feature>
<dbReference type="GO" id="GO:0006879">
    <property type="term" value="P:intracellular iron ion homeostasis"/>
    <property type="evidence" value="ECO:0007669"/>
    <property type="project" value="UniProtKB-KW"/>
</dbReference>
<evidence type="ECO:0000256" key="6">
    <source>
        <dbReference type="PIRNR" id="PIRNR002560"/>
    </source>
</evidence>
<accession>A0A1W1I5B3</accession>
<evidence type="ECO:0000256" key="3">
    <source>
        <dbReference type="ARBA" id="ARBA00022617"/>
    </source>
</evidence>
<protein>
    <recommendedName>
        <fullName evidence="6">Bacterioferritin</fullName>
        <ecNumber evidence="6">1.16.3.1</ecNumber>
    </recommendedName>
</protein>
<gene>
    <name evidence="9" type="primary">bfr</name>
    <name evidence="9" type="ORF">NSJP_2036</name>
</gene>
<feature type="binding site" evidence="7">
    <location>
        <position position="130"/>
    </location>
    <ligand>
        <name>Fe cation</name>
        <dbReference type="ChEBI" id="CHEBI:24875"/>
        <label>2</label>
    </ligand>
</feature>
<evidence type="ECO:0000256" key="4">
    <source>
        <dbReference type="ARBA" id="ARBA00022723"/>
    </source>
</evidence>
<evidence type="ECO:0000259" key="8">
    <source>
        <dbReference type="PROSITE" id="PS50905"/>
    </source>
</evidence>
<dbReference type="PIRSF" id="PIRSF002560">
    <property type="entry name" value="Bacterioferritin"/>
    <property type="match status" value="1"/>
</dbReference>
<dbReference type="OrthoDB" id="9790912at2"/>
<dbReference type="AlphaFoldDB" id="A0A1W1I5B3"/>
<feature type="binding site" evidence="7">
    <location>
        <position position="54"/>
    </location>
    <ligand>
        <name>Fe cation</name>
        <dbReference type="ChEBI" id="CHEBI:24875"/>
        <label>1</label>
    </ligand>
</feature>
<dbReference type="InterPro" id="IPR002024">
    <property type="entry name" value="Bacterioferritin"/>
</dbReference>
<evidence type="ECO:0000313" key="9">
    <source>
        <dbReference type="EMBL" id="SLM48208.1"/>
    </source>
</evidence>
<feature type="domain" description="Ferritin-like diiron" evidence="8">
    <location>
        <begin position="1"/>
        <end position="145"/>
    </location>
</feature>
<dbReference type="EMBL" id="LT828648">
    <property type="protein sequence ID" value="SLM48208.1"/>
    <property type="molecule type" value="Genomic_DNA"/>
</dbReference>
<sequence length="156" mass="17642">MKAKEGVVQYLNDVLRAELTAVHQYLLHAALCKHWGYHRLHGHFEHLAHEEVGHSSLLIDHILYLQGTPDVAKLDAVAAGDDAKSLFESDLAFEREDVGLLCKAVAHCAHVGDYTSRHLLEHMVIDSEEHIDWFEIQLKTIGQVGLERYLSEQVSK</sequence>
<evidence type="ECO:0000256" key="1">
    <source>
        <dbReference type="ARBA" id="ARBA00008093"/>
    </source>
</evidence>
<dbReference type="GO" id="GO:0006826">
    <property type="term" value="P:iron ion transport"/>
    <property type="evidence" value="ECO:0007669"/>
    <property type="project" value="InterPro"/>
</dbReference>
<reference evidence="9 10" key="1">
    <citation type="submission" date="2017-03" db="EMBL/GenBank/DDBJ databases">
        <authorList>
            <person name="Afonso C.L."/>
            <person name="Miller P.J."/>
            <person name="Scott M.A."/>
            <person name="Spackman E."/>
            <person name="Goraichik I."/>
            <person name="Dimitrov K.M."/>
            <person name="Suarez D.L."/>
            <person name="Swayne D.E."/>
        </authorList>
    </citation>
    <scope>NUCLEOTIDE SEQUENCE [LARGE SCALE GENOMIC DNA]</scope>
    <source>
        <strain evidence="9">Genome sequencing of Nitrospira japonica strain NJ11</strain>
    </source>
</reference>
<dbReference type="NCBIfam" id="TIGR00754">
    <property type="entry name" value="bfr"/>
    <property type="match status" value="1"/>
</dbReference>
<dbReference type="InterPro" id="IPR009040">
    <property type="entry name" value="Ferritin-like_diiron"/>
</dbReference>
<feature type="binding site" evidence="7">
    <location>
        <position position="18"/>
    </location>
    <ligand>
        <name>Fe cation</name>
        <dbReference type="ChEBI" id="CHEBI:24875"/>
        <label>1</label>
    </ligand>
</feature>
<evidence type="ECO:0000313" key="10">
    <source>
        <dbReference type="Proteomes" id="UP000192042"/>
    </source>
</evidence>
<comment type="function">
    <text evidence="6">Iron-storage protein, whose ferroxidase center binds Fe(2+), oxidizes it using dioxygen to Fe(3+), and participates in the subsequent Fe(3+) oxide mineral core formation within the central cavity of the BFR protein shell.</text>
</comment>
<dbReference type="InterPro" id="IPR012347">
    <property type="entry name" value="Ferritin-like"/>
</dbReference>
<dbReference type="Gene3D" id="1.20.1260.10">
    <property type="match status" value="1"/>
</dbReference>
<dbReference type="GO" id="GO:0004322">
    <property type="term" value="F:ferroxidase activity"/>
    <property type="evidence" value="ECO:0007669"/>
    <property type="project" value="UniProtKB-EC"/>
</dbReference>
<dbReference type="PROSITE" id="PS50905">
    <property type="entry name" value="FERRITIN_LIKE"/>
    <property type="match status" value="1"/>
</dbReference>
<keyword evidence="10" id="KW-1185">Reference proteome</keyword>
<evidence type="ECO:0000256" key="2">
    <source>
        <dbReference type="ARBA" id="ARBA00022434"/>
    </source>
</evidence>
<dbReference type="InterPro" id="IPR008331">
    <property type="entry name" value="Ferritin_DPS_dom"/>
</dbReference>
<keyword evidence="2 6" id="KW-0409">Iron storage</keyword>
<dbReference type="GO" id="GO:0005829">
    <property type="term" value="C:cytosol"/>
    <property type="evidence" value="ECO:0007669"/>
    <property type="project" value="TreeGrafter"/>
</dbReference>
<keyword evidence="5 6" id="KW-0408">Iron</keyword>
<keyword evidence="3" id="KW-0349">Heme</keyword>
<keyword evidence="9" id="KW-0560">Oxidoreductase</keyword>
<dbReference type="GO" id="GO:0008199">
    <property type="term" value="F:ferric iron binding"/>
    <property type="evidence" value="ECO:0007669"/>
    <property type="project" value="InterPro"/>
</dbReference>
<proteinExistence type="inferred from homology"/>
<dbReference type="Proteomes" id="UP000192042">
    <property type="component" value="Chromosome I"/>
</dbReference>
<dbReference type="PANTHER" id="PTHR30295">
    <property type="entry name" value="BACTERIOFERRITIN"/>
    <property type="match status" value="1"/>
</dbReference>
<dbReference type="PANTHER" id="PTHR30295:SF0">
    <property type="entry name" value="BACTERIOFERRITIN"/>
    <property type="match status" value="1"/>
</dbReference>
<comment type="similarity">
    <text evidence="1 6">Belongs to the bacterioferritin family.</text>
</comment>
<dbReference type="PRINTS" id="PR00601">
    <property type="entry name" value="BACFERRITIN"/>
</dbReference>
<feature type="binding site" evidence="7">
    <location>
        <position position="50"/>
    </location>
    <ligand>
        <name>Fe cation</name>
        <dbReference type="ChEBI" id="CHEBI:24875"/>
        <label>3</label>
    </ligand>
</feature>
<dbReference type="KEGG" id="nja:NSJP_2036"/>
<feature type="binding site" evidence="7">
    <location>
        <position position="94"/>
    </location>
    <ligand>
        <name>Fe cation</name>
        <dbReference type="ChEBI" id="CHEBI:24875"/>
        <label>2</label>
    </ligand>
</feature>
<dbReference type="EC" id="1.16.3.1" evidence="6"/>
<dbReference type="GO" id="GO:0020037">
    <property type="term" value="F:heme binding"/>
    <property type="evidence" value="ECO:0007669"/>
    <property type="project" value="TreeGrafter"/>
</dbReference>
<dbReference type="STRING" id="1325564.NSJP_2036"/>
<feature type="binding site" evidence="7">
    <location>
        <position position="51"/>
    </location>
    <ligand>
        <name>Fe cation</name>
        <dbReference type="ChEBI" id="CHEBI:24875"/>
        <label>2</label>
    </ligand>
</feature>
<evidence type="ECO:0000256" key="5">
    <source>
        <dbReference type="ARBA" id="ARBA00023004"/>
    </source>
</evidence>
<comment type="catalytic activity">
    <reaction evidence="6">
        <text>4 Fe(2+) + O2 + 4 H(+) = 4 Fe(3+) + 2 H2O</text>
        <dbReference type="Rhea" id="RHEA:11148"/>
        <dbReference type="ChEBI" id="CHEBI:15377"/>
        <dbReference type="ChEBI" id="CHEBI:15378"/>
        <dbReference type="ChEBI" id="CHEBI:15379"/>
        <dbReference type="ChEBI" id="CHEBI:29033"/>
        <dbReference type="ChEBI" id="CHEBI:29034"/>
        <dbReference type="EC" id="1.16.3.1"/>
    </reaction>
</comment>
<dbReference type="InterPro" id="IPR009078">
    <property type="entry name" value="Ferritin-like_SF"/>
</dbReference>
<dbReference type="CDD" id="cd00907">
    <property type="entry name" value="Bacterioferritin"/>
    <property type="match status" value="1"/>
</dbReference>